<dbReference type="Proteomes" id="UP000305041">
    <property type="component" value="Unassembled WGS sequence"/>
</dbReference>
<evidence type="ECO:0000313" key="2">
    <source>
        <dbReference type="EMBL" id="TLP67087.1"/>
    </source>
</evidence>
<comment type="caution">
    <text evidence="2">The sequence shown here is derived from an EMBL/GenBank/DDBJ whole genome shotgun (WGS) entry which is preliminary data.</text>
</comment>
<evidence type="ECO:0000313" key="3">
    <source>
        <dbReference type="Proteomes" id="UP000305041"/>
    </source>
</evidence>
<sequence>MWRKLLIVPLLVIFTGAMAVAAENQWVLASGTDNTGHTYAQMHIQQGKYVLNLGCDERNQNTQKLDLKLYVPSLPNLFAQDDATAQLGLQFHLPGGSLFKEVAPSWYFDGDGDDAWVGNVPVSASMLNAFAAARKVDVLNPNGELVLRFSAQGTAAAVDAIRSQCGIGLT</sequence>
<protein>
    <recommendedName>
        <fullName evidence="4">Invasion associated locus B family protein</fullName>
    </recommendedName>
</protein>
<reference evidence="2 3" key="1">
    <citation type="submission" date="2019-05" db="EMBL/GenBank/DDBJ databases">
        <title>Draft genome sequence of Pelagicola sp. DSW4-44.</title>
        <authorList>
            <person name="Oh J."/>
        </authorList>
    </citation>
    <scope>NUCLEOTIDE SEQUENCE [LARGE SCALE GENOMIC DNA]</scope>
    <source>
        <strain evidence="2 3">DSW4-44</strain>
    </source>
</reference>
<evidence type="ECO:0008006" key="4">
    <source>
        <dbReference type="Google" id="ProtNLM"/>
    </source>
</evidence>
<keyword evidence="3" id="KW-1185">Reference proteome</keyword>
<gene>
    <name evidence="2" type="ORF">FEE96_06995</name>
</gene>
<dbReference type="EMBL" id="VAUA01000003">
    <property type="protein sequence ID" value="TLP67087.1"/>
    <property type="molecule type" value="Genomic_DNA"/>
</dbReference>
<proteinExistence type="predicted"/>
<feature type="signal peptide" evidence="1">
    <location>
        <begin position="1"/>
        <end position="21"/>
    </location>
</feature>
<dbReference type="RefSeq" id="WP_138162303.1">
    <property type="nucleotide sequence ID" value="NZ_VAUA01000003.1"/>
</dbReference>
<feature type="chain" id="PRO_5045621185" description="Invasion associated locus B family protein" evidence="1">
    <location>
        <begin position="22"/>
        <end position="170"/>
    </location>
</feature>
<accession>A0ABY2UWU2</accession>
<name>A0ABY2UWU2_9RHOB</name>
<keyword evidence="1" id="KW-0732">Signal</keyword>
<evidence type="ECO:0000256" key="1">
    <source>
        <dbReference type="SAM" id="SignalP"/>
    </source>
</evidence>
<organism evidence="2 3">
    <name type="scientific">Parasedimentitalea maritima</name>
    <dbReference type="NCBI Taxonomy" id="2578117"/>
    <lineage>
        <taxon>Bacteria</taxon>
        <taxon>Pseudomonadati</taxon>
        <taxon>Pseudomonadota</taxon>
        <taxon>Alphaproteobacteria</taxon>
        <taxon>Rhodobacterales</taxon>
        <taxon>Paracoccaceae</taxon>
        <taxon>Parasedimentitalea</taxon>
    </lineage>
</organism>